<feature type="transmembrane region" description="Helical" evidence="6">
    <location>
        <begin position="12"/>
        <end position="32"/>
    </location>
</feature>
<dbReference type="RefSeq" id="WP_000263306.1">
    <property type="nucleotide sequence ID" value="NZ_CBCSIO010000010.1"/>
</dbReference>
<dbReference type="SUPFAM" id="SSF161098">
    <property type="entry name" value="MetI-like"/>
    <property type="match status" value="1"/>
</dbReference>
<evidence type="ECO:0000313" key="8">
    <source>
        <dbReference type="Proteomes" id="UP000181873"/>
    </source>
</evidence>
<organism evidence="7 8">
    <name type="scientific">Bacillus albus</name>
    <dbReference type="NCBI Taxonomy" id="2026189"/>
    <lineage>
        <taxon>Bacteria</taxon>
        <taxon>Bacillati</taxon>
        <taxon>Bacillota</taxon>
        <taxon>Bacilli</taxon>
        <taxon>Bacillales</taxon>
        <taxon>Bacillaceae</taxon>
        <taxon>Bacillus</taxon>
        <taxon>Bacillus cereus group</taxon>
    </lineage>
</organism>
<name>A0A1J9TFI3_9BACI</name>
<accession>A0A1J9TFI3</accession>
<evidence type="ECO:0000256" key="1">
    <source>
        <dbReference type="ARBA" id="ARBA00004141"/>
    </source>
</evidence>
<feature type="transmembrane region" description="Helical" evidence="6">
    <location>
        <begin position="224"/>
        <end position="245"/>
    </location>
</feature>
<comment type="similarity">
    <text evidence="6">Belongs to the binding-protein-dependent transport system permease family.</text>
</comment>
<dbReference type="Proteomes" id="UP000181873">
    <property type="component" value="Unassembled WGS sequence"/>
</dbReference>
<evidence type="ECO:0000313" key="7">
    <source>
        <dbReference type="EMBL" id="OJD63210.1"/>
    </source>
</evidence>
<evidence type="ECO:0000256" key="2">
    <source>
        <dbReference type="ARBA" id="ARBA00022448"/>
    </source>
</evidence>
<dbReference type="GO" id="GO:0005886">
    <property type="term" value="C:plasma membrane"/>
    <property type="evidence" value="ECO:0007669"/>
    <property type="project" value="UniProtKB-SubCell"/>
</dbReference>
<feature type="transmembrane region" description="Helical" evidence="6">
    <location>
        <begin position="155"/>
        <end position="174"/>
    </location>
</feature>
<dbReference type="EMBL" id="MAOE01000091">
    <property type="protein sequence ID" value="OJD63210.1"/>
    <property type="molecule type" value="Genomic_DNA"/>
</dbReference>
<feature type="transmembrane region" description="Helical" evidence="6">
    <location>
        <begin position="117"/>
        <end position="135"/>
    </location>
</feature>
<feature type="transmembrane region" description="Helical" evidence="6">
    <location>
        <begin position="271"/>
        <end position="291"/>
    </location>
</feature>
<comment type="caution">
    <text evidence="7">The sequence shown here is derived from an EMBL/GenBank/DDBJ whole genome shotgun (WGS) entry which is preliminary data.</text>
</comment>
<evidence type="ECO:0000256" key="6">
    <source>
        <dbReference type="RuleBase" id="RU363032"/>
    </source>
</evidence>
<comment type="subcellular location">
    <subcellularLocation>
        <location evidence="6">Cell membrane</location>
        <topology evidence="6">Multi-pass membrane protein</topology>
    </subcellularLocation>
    <subcellularLocation>
        <location evidence="1">Membrane</location>
        <topology evidence="1">Multi-pass membrane protein</topology>
    </subcellularLocation>
</comment>
<dbReference type="AlphaFoldDB" id="A0A1J9TFI3"/>
<dbReference type="InterPro" id="IPR035906">
    <property type="entry name" value="MetI-like_sf"/>
</dbReference>
<keyword evidence="5 6" id="KW-0472">Membrane</keyword>
<evidence type="ECO:0000256" key="4">
    <source>
        <dbReference type="ARBA" id="ARBA00022989"/>
    </source>
</evidence>
<evidence type="ECO:0000256" key="3">
    <source>
        <dbReference type="ARBA" id="ARBA00022692"/>
    </source>
</evidence>
<feature type="transmembrane region" description="Helical" evidence="6">
    <location>
        <begin position="81"/>
        <end position="105"/>
    </location>
</feature>
<dbReference type="PROSITE" id="PS50928">
    <property type="entry name" value="ABC_TM1"/>
    <property type="match status" value="1"/>
</dbReference>
<dbReference type="Gene3D" id="1.10.3720.10">
    <property type="entry name" value="MetI-like"/>
    <property type="match status" value="1"/>
</dbReference>
<gene>
    <name evidence="7" type="ORF">BAU25_13025</name>
</gene>
<dbReference type="InterPro" id="IPR000515">
    <property type="entry name" value="MetI-like"/>
</dbReference>
<sequence length="334" mass="38196">MWAHLKRDKYFIICISFLLLLIIVSIGNSIFFDGKVRQTSILYDESGNVQAAPFPPSFTFLLGTDMKGFDLLHRVVDGAKWTIGISLLIAFLRTFIGLAIGLFFAFYVRKSFKTLEALFDCFTVVPMTLIGYFILDTVLRFQNGSPVPSFFERASFEIIVLVILALPVLIFYFAKETKKILNEEFIEAATILGGSKFHLAIKHIFPNIFPILIIVMMQQFVQTLIIFSHFGILELFFGGTILFYGNEVESVSNEWSGLIGLYFRSLSVQPWIPMVPITFFILTIITAHIMLQRIQLAFEKRHMKQTSQEPIEQLNTSNFTQQLPANSFTLYDDK</sequence>
<dbReference type="CDD" id="cd06261">
    <property type="entry name" value="TM_PBP2"/>
    <property type="match status" value="1"/>
</dbReference>
<keyword evidence="4 6" id="KW-1133">Transmembrane helix</keyword>
<proteinExistence type="inferred from homology"/>
<keyword evidence="2 6" id="KW-0813">Transport</keyword>
<dbReference type="PANTHER" id="PTHR43839">
    <property type="entry name" value="OPPC IN A BINDING PROTEIN-DEPENDENT TRANSPORT SYSTEM"/>
    <property type="match status" value="1"/>
</dbReference>
<dbReference type="GeneID" id="83634732"/>
<reference evidence="7 8" key="1">
    <citation type="submission" date="2016-06" db="EMBL/GenBank/DDBJ databases">
        <title>First insights into the genetic diversity and population structure of in the Bacillus cereus group bacteria from diverse marine environments.</title>
        <authorList>
            <person name="Liu Y."/>
            <person name="Lai Q."/>
            <person name="Shao Z."/>
        </authorList>
    </citation>
    <scope>NUCLEOTIDE SEQUENCE [LARGE SCALE GENOMIC DNA]</scope>
    <source>
        <strain evidence="7 8">N35-10-2</strain>
    </source>
</reference>
<evidence type="ECO:0000256" key="5">
    <source>
        <dbReference type="ARBA" id="ARBA00023136"/>
    </source>
</evidence>
<dbReference type="GO" id="GO:0055085">
    <property type="term" value="P:transmembrane transport"/>
    <property type="evidence" value="ECO:0007669"/>
    <property type="project" value="InterPro"/>
</dbReference>
<dbReference type="Pfam" id="PF00528">
    <property type="entry name" value="BPD_transp_1"/>
    <property type="match status" value="1"/>
</dbReference>
<keyword evidence="3 6" id="KW-0812">Transmembrane</keyword>
<protein>
    <submittedName>
        <fullName evidence="7">Peptide ABC transporter permease</fullName>
    </submittedName>
</protein>
<dbReference type="PANTHER" id="PTHR43839:SF3">
    <property type="entry name" value="OLIGOPEPTIDE ABC TRANSPORTER, PERMEASE PROTEIN"/>
    <property type="match status" value="1"/>
</dbReference>